<dbReference type="STRING" id="683960.A0A1E3P119"/>
<dbReference type="InterPro" id="IPR040841">
    <property type="entry name" value="Luciferase_dom"/>
</dbReference>
<dbReference type="Pfam" id="PF17648">
    <property type="entry name" value="Luciferase"/>
    <property type="match status" value="1"/>
</dbReference>
<dbReference type="InterPro" id="IPR048273">
    <property type="entry name" value="Luciferase"/>
</dbReference>
<protein>
    <recommendedName>
        <fullName evidence="2">Luciferase domain-containing protein</fullName>
    </recommendedName>
</protein>
<evidence type="ECO:0000313" key="4">
    <source>
        <dbReference type="Proteomes" id="UP000094112"/>
    </source>
</evidence>
<evidence type="ECO:0000313" key="3">
    <source>
        <dbReference type="EMBL" id="ODQ59023.1"/>
    </source>
</evidence>
<dbReference type="RefSeq" id="XP_019038230.1">
    <property type="nucleotide sequence ID" value="XM_019185757.1"/>
</dbReference>
<dbReference type="OrthoDB" id="9987011at2759"/>
<evidence type="ECO:0000259" key="2">
    <source>
        <dbReference type="Pfam" id="PF17648"/>
    </source>
</evidence>
<feature type="domain" description="Luciferase" evidence="2">
    <location>
        <begin position="156"/>
        <end position="217"/>
    </location>
</feature>
<keyword evidence="1" id="KW-0812">Transmembrane</keyword>
<reference evidence="3 4" key="1">
    <citation type="journal article" date="2016" name="Proc. Natl. Acad. Sci. U.S.A.">
        <title>Comparative genomics of biotechnologically important yeasts.</title>
        <authorList>
            <person name="Riley R."/>
            <person name="Haridas S."/>
            <person name="Wolfe K.H."/>
            <person name="Lopes M.R."/>
            <person name="Hittinger C.T."/>
            <person name="Goeker M."/>
            <person name="Salamov A.A."/>
            <person name="Wisecaver J.H."/>
            <person name="Long T.M."/>
            <person name="Calvey C.H."/>
            <person name="Aerts A.L."/>
            <person name="Barry K.W."/>
            <person name="Choi C."/>
            <person name="Clum A."/>
            <person name="Coughlan A.Y."/>
            <person name="Deshpande S."/>
            <person name="Douglass A.P."/>
            <person name="Hanson S.J."/>
            <person name="Klenk H.-P."/>
            <person name="LaButti K.M."/>
            <person name="Lapidus A."/>
            <person name="Lindquist E.A."/>
            <person name="Lipzen A.M."/>
            <person name="Meier-Kolthoff J.P."/>
            <person name="Ohm R.A."/>
            <person name="Otillar R.P."/>
            <person name="Pangilinan J.L."/>
            <person name="Peng Y."/>
            <person name="Rokas A."/>
            <person name="Rosa C.A."/>
            <person name="Scheuner C."/>
            <person name="Sibirny A.A."/>
            <person name="Slot J.C."/>
            <person name="Stielow J.B."/>
            <person name="Sun H."/>
            <person name="Kurtzman C.P."/>
            <person name="Blackwell M."/>
            <person name="Grigoriev I.V."/>
            <person name="Jeffries T.W."/>
        </authorList>
    </citation>
    <scope>NUCLEOTIDE SEQUENCE [LARGE SCALE GENOMIC DNA]</scope>
    <source>
        <strain evidence="4">ATCC 58044 / CBS 1984 / NCYC 433 / NRRL Y-366-8</strain>
    </source>
</reference>
<keyword evidence="4" id="KW-1185">Reference proteome</keyword>
<keyword evidence="1" id="KW-0472">Membrane</keyword>
<sequence length="242" mass="27354">MIEQKLWLRPLVVAITAALSYTVYKDYTKWLSVMIPGGLPGNFFGYIISNMLTLALRKNRRSLKMVDYSTTNSLGFTEGFLKENEIPNYSGATPEVAKWTIPHRQTFPPKIQDSVKLTEEMLEDIRASSPKIILAPSKIESHLDGIFVDEITNADEVTHLHPKDGTLHVYICAFDADIVLKKGWGELHPVKAKYQPSKFESVLIFAPHSKEDLIIHKMFVEAAISANLKRKEVGRSLINIED</sequence>
<dbReference type="EMBL" id="KV454211">
    <property type="protein sequence ID" value="ODQ59023.1"/>
    <property type="molecule type" value="Genomic_DNA"/>
</dbReference>
<dbReference type="AlphaFoldDB" id="A0A1E3P119"/>
<evidence type="ECO:0000256" key="1">
    <source>
        <dbReference type="SAM" id="Phobius"/>
    </source>
</evidence>
<dbReference type="Proteomes" id="UP000094112">
    <property type="component" value="Unassembled WGS sequence"/>
</dbReference>
<keyword evidence="1" id="KW-1133">Transmembrane helix</keyword>
<dbReference type="GeneID" id="30203003"/>
<gene>
    <name evidence="3" type="ORF">WICANDRAFT_84692</name>
</gene>
<feature type="transmembrane region" description="Helical" evidence="1">
    <location>
        <begin position="7"/>
        <end position="24"/>
    </location>
</feature>
<name>A0A1E3P119_WICAA</name>
<accession>A0A1E3P119</accession>
<feature type="transmembrane region" description="Helical" evidence="1">
    <location>
        <begin position="30"/>
        <end position="56"/>
    </location>
</feature>
<proteinExistence type="predicted"/>
<dbReference type="PANTHER" id="PTHR38695:SF1">
    <property type="entry name" value="AMINO ACID PERMEASE_ SLC12A DOMAIN-CONTAINING PROTEIN"/>
    <property type="match status" value="1"/>
</dbReference>
<dbReference type="PANTHER" id="PTHR38695">
    <property type="entry name" value="AMINO ACID PERMEASE_ SLC12A DOMAIN-CONTAINING PROTEIN"/>
    <property type="match status" value="1"/>
</dbReference>
<organism evidence="3 4">
    <name type="scientific">Wickerhamomyces anomalus (strain ATCC 58044 / CBS 1984 / NCYC 433 / NRRL Y-366-8)</name>
    <name type="common">Yeast</name>
    <name type="synonym">Hansenula anomala</name>
    <dbReference type="NCBI Taxonomy" id="683960"/>
    <lineage>
        <taxon>Eukaryota</taxon>
        <taxon>Fungi</taxon>
        <taxon>Dikarya</taxon>
        <taxon>Ascomycota</taxon>
        <taxon>Saccharomycotina</taxon>
        <taxon>Saccharomycetes</taxon>
        <taxon>Phaffomycetales</taxon>
        <taxon>Wickerhamomycetaceae</taxon>
        <taxon>Wickerhamomyces</taxon>
    </lineage>
</organism>